<keyword evidence="3" id="KW-1185">Reference proteome</keyword>
<reference evidence="2 3" key="1">
    <citation type="journal article" date="2016" name="BMC Genomics">
        <title>Combined genomic and structural analyses of a cultured magnetotactic bacterium reveals its niche adaptation to a dynamic environment.</title>
        <authorList>
            <person name="Araujo A.C."/>
            <person name="Morillo V."/>
            <person name="Cypriano J."/>
            <person name="Teixeira L.C."/>
            <person name="Leao P."/>
            <person name="Lyra S."/>
            <person name="Almeida L.G."/>
            <person name="Bazylinski D.A."/>
            <person name="Vasconcellos A.T."/>
            <person name="Abreu F."/>
            <person name="Lins U."/>
        </authorList>
    </citation>
    <scope>NUCLEOTIDE SEQUENCE [LARGE SCALE GENOMIC DNA]</scope>
    <source>
        <strain evidence="2 3">IT-1</strain>
    </source>
</reference>
<sequence length="276" mass="31162">MQADLTRADDVNRVVQGMDVIIQAAATTSGAKDIVTQPHIHVTDNAVMNSLLLRAAHDHHVGRFVFFSCSVMYPSADHALKESDYDPATPPHPKYFGVGLTKVYIENMCEFYARLGRTRFTVIRHSNIYGPYDKYDLERSHVFGATVAKVMQDVSGRITVWGAGREARDLLYVDDLTEFVERALARQQTPYTLVNVGYGRAISIRELVEKIIAAAGKRIAIDFDLDKPNIDTRVFLDIRRAEELYGWRPTTSLESGIRKTLDWYRAQLPQQPADSV</sequence>
<dbReference type="Pfam" id="PF01370">
    <property type="entry name" value="Epimerase"/>
    <property type="match status" value="1"/>
</dbReference>
<dbReference type="Gene3D" id="3.90.25.10">
    <property type="entry name" value="UDP-galactose 4-epimerase, domain 1"/>
    <property type="match status" value="1"/>
</dbReference>
<gene>
    <name evidence="2" type="ORF">MAIT1_02005</name>
</gene>
<evidence type="ECO:0000313" key="2">
    <source>
        <dbReference type="EMBL" id="OSM01939.1"/>
    </source>
</evidence>
<dbReference type="AlphaFoldDB" id="A0A1Y2K1W3"/>
<dbReference type="PANTHER" id="PTHR43238">
    <property type="entry name" value="GDP-L-FUCOSE SYNTHASE"/>
    <property type="match status" value="1"/>
</dbReference>
<dbReference type="SUPFAM" id="SSF51735">
    <property type="entry name" value="NAD(P)-binding Rossmann-fold domains"/>
    <property type="match status" value="1"/>
</dbReference>
<accession>A0A1Y2K1W3</accession>
<comment type="caution">
    <text evidence="2">The sequence shown here is derived from an EMBL/GenBank/DDBJ whole genome shotgun (WGS) entry which is preliminary data.</text>
</comment>
<evidence type="ECO:0000313" key="3">
    <source>
        <dbReference type="Proteomes" id="UP000194003"/>
    </source>
</evidence>
<dbReference type="Proteomes" id="UP000194003">
    <property type="component" value="Unassembled WGS sequence"/>
</dbReference>
<protein>
    <submittedName>
        <fullName evidence="2">Putative GDP-fucose synthetase</fullName>
    </submittedName>
</protein>
<dbReference type="PANTHER" id="PTHR43238:SF1">
    <property type="entry name" value="GDP-L-FUCOSE SYNTHASE"/>
    <property type="match status" value="1"/>
</dbReference>
<dbReference type="STRING" id="1434232.MAIT1_02005"/>
<dbReference type="Gene3D" id="3.40.50.720">
    <property type="entry name" value="NAD(P)-binding Rossmann-like Domain"/>
    <property type="match status" value="1"/>
</dbReference>
<evidence type="ECO:0000259" key="1">
    <source>
        <dbReference type="Pfam" id="PF01370"/>
    </source>
</evidence>
<dbReference type="GO" id="GO:0050577">
    <property type="term" value="F:GDP-L-fucose synthase activity"/>
    <property type="evidence" value="ECO:0007669"/>
    <property type="project" value="TreeGrafter"/>
</dbReference>
<feature type="domain" description="NAD-dependent epimerase/dehydratase" evidence="1">
    <location>
        <begin position="2"/>
        <end position="197"/>
    </location>
</feature>
<name>A0A1Y2K1W3_9PROT</name>
<dbReference type="InterPro" id="IPR001509">
    <property type="entry name" value="Epimerase_deHydtase"/>
</dbReference>
<proteinExistence type="predicted"/>
<dbReference type="EMBL" id="LVJN01000020">
    <property type="protein sequence ID" value="OSM01939.1"/>
    <property type="molecule type" value="Genomic_DNA"/>
</dbReference>
<organism evidence="2 3">
    <name type="scientific">Magnetofaba australis IT-1</name>
    <dbReference type="NCBI Taxonomy" id="1434232"/>
    <lineage>
        <taxon>Bacteria</taxon>
        <taxon>Pseudomonadati</taxon>
        <taxon>Pseudomonadota</taxon>
        <taxon>Magnetococcia</taxon>
        <taxon>Magnetococcales</taxon>
        <taxon>Magnetococcaceae</taxon>
        <taxon>Magnetofaba</taxon>
    </lineage>
</organism>
<dbReference type="InterPro" id="IPR036291">
    <property type="entry name" value="NAD(P)-bd_dom_sf"/>
</dbReference>